<organism evidence="2 3">
    <name type="scientific">Methanosarcina spelaei</name>
    <dbReference type="NCBI Taxonomy" id="1036679"/>
    <lineage>
        <taxon>Archaea</taxon>
        <taxon>Methanobacteriati</taxon>
        <taxon>Methanobacteriota</taxon>
        <taxon>Stenosarchaea group</taxon>
        <taxon>Methanomicrobia</taxon>
        <taxon>Methanosarcinales</taxon>
        <taxon>Methanosarcinaceae</taxon>
        <taxon>Methanosarcina</taxon>
    </lineage>
</organism>
<sequence>MEITKKDQQLPVLSRSFRYHPKVPYSYHSKASLNARMLQSSRYRTGTGKKEAKAKKQKLRSKRSAMSIFTPTNFYNLL</sequence>
<name>A0A2A2HNV8_9EURY</name>
<proteinExistence type="predicted"/>
<evidence type="ECO:0000313" key="3">
    <source>
        <dbReference type="Proteomes" id="UP000218164"/>
    </source>
</evidence>
<feature type="compositionally biased region" description="Basic residues" evidence="1">
    <location>
        <begin position="52"/>
        <end position="63"/>
    </location>
</feature>
<dbReference type="AlphaFoldDB" id="A0A2A2HNV8"/>
<accession>A0A2A2HNV8</accession>
<protein>
    <submittedName>
        <fullName evidence="2">Uncharacterized protein</fullName>
    </submittedName>
</protein>
<evidence type="ECO:0000256" key="1">
    <source>
        <dbReference type="SAM" id="MobiDB-lite"/>
    </source>
</evidence>
<gene>
    <name evidence="2" type="ORF">ASJ81_11320</name>
</gene>
<comment type="caution">
    <text evidence="2">The sequence shown here is derived from an EMBL/GenBank/DDBJ whole genome shotgun (WGS) entry which is preliminary data.</text>
</comment>
<dbReference type="Proteomes" id="UP000218164">
    <property type="component" value="Unassembled WGS sequence"/>
</dbReference>
<keyword evidence="3" id="KW-1185">Reference proteome</keyword>
<feature type="region of interest" description="Disordered" evidence="1">
    <location>
        <begin position="42"/>
        <end position="63"/>
    </location>
</feature>
<evidence type="ECO:0000313" key="2">
    <source>
        <dbReference type="EMBL" id="PAV11107.1"/>
    </source>
</evidence>
<dbReference type="EMBL" id="LMVP01000530">
    <property type="protein sequence ID" value="PAV11107.1"/>
    <property type="molecule type" value="Genomic_DNA"/>
</dbReference>
<reference evidence="2 3" key="1">
    <citation type="journal article" date="2017" name="BMC Genomics">
        <title>Genomic analysis of methanogenic archaea reveals a shift towards energy conservation.</title>
        <authorList>
            <person name="Gilmore S.P."/>
            <person name="Henske J.K."/>
            <person name="Sexton J.A."/>
            <person name="Solomon K.V."/>
            <person name="Seppala S."/>
            <person name="Yoo J.I."/>
            <person name="Huyett L.M."/>
            <person name="Pressman A."/>
            <person name="Cogan J.Z."/>
            <person name="Kivenson V."/>
            <person name="Peng X."/>
            <person name="Tan Y."/>
            <person name="Valentine D.L."/>
            <person name="O'Malley M.A."/>
        </authorList>
    </citation>
    <scope>NUCLEOTIDE SEQUENCE [LARGE SCALE GENOMIC DNA]</scope>
    <source>
        <strain evidence="2 3">MC-15</strain>
    </source>
</reference>